<proteinExistence type="predicted"/>
<accession>A0A219B140</accession>
<feature type="transmembrane region" description="Helical" evidence="2">
    <location>
        <begin position="6"/>
        <end position="25"/>
    </location>
</feature>
<keyword evidence="2" id="KW-1133">Transmembrane helix</keyword>
<dbReference type="InterPro" id="IPR009554">
    <property type="entry name" value="Phageshock_PspB"/>
</dbReference>
<feature type="region of interest" description="Disordered" evidence="1">
    <location>
        <begin position="81"/>
        <end position="100"/>
    </location>
</feature>
<evidence type="ECO:0000256" key="1">
    <source>
        <dbReference type="SAM" id="MobiDB-lite"/>
    </source>
</evidence>
<comment type="caution">
    <text evidence="3">The sequence shown here is derived from an EMBL/GenBank/DDBJ whole genome shotgun (WGS) entry which is preliminary data.</text>
</comment>
<dbReference type="OrthoDB" id="7365677at2"/>
<dbReference type="Proteomes" id="UP000198462">
    <property type="component" value="Unassembled WGS sequence"/>
</dbReference>
<dbReference type="Pfam" id="PF06667">
    <property type="entry name" value="PspB"/>
    <property type="match status" value="1"/>
</dbReference>
<protein>
    <submittedName>
        <fullName evidence="3">Envelope stress response membrane protein PspB</fullName>
    </submittedName>
</protein>
<dbReference type="NCBIfam" id="TIGR02976">
    <property type="entry name" value="phageshock_pspB"/>
    <property type="match status" value="1"/>
</dbReference>
<keyword evidence="2" id="KW-0472">Membrane</keyword>
<organism evidence="3 4">
    <name type="scientific">Pacificimonas flava</name>
    <dbReference type="NCBI Taxonomy" id="1234595"/>
    <lineage>
        <taxon>Bacteria</taxon>
        <taxon>Pseudomonadati</taxon>
        <taxon>Pseudomonadota</taxon>
        <taxon>Alphaproteobacteria</taxon>
        <taxon>Sphingomonadales</taxon>
        <taxon>Sphingosinicellaceae</taxon>
        <taxon>Pacificimonas</taxon>
    </lineage>
</organism>
<keyword evidence="4" id="KW-1185">Reference proteome</keyword>
<feature type="compositionally biased region" description="Basic and acidic residues" evidence="1">
    <location>
        <begin position="81"/>
        <end position="94"/>
    </location>
</feature>
<dbReference type="GO" id="GO:0006355">
    <property type="term" value="P:regulation of DNA-templated transcription"/>
    <property type="evidence" value="ECO:0007669"/>
    <property type="project" value="InterPro"/>
</dbReference>
<reference evidence="4" key="1">
    <citation type="submission" date="2017-05" db="EMBL/GenBank/DDBJ databases">
        <authorList>
            <person name="Lin X."/>
        </authorList>
    </citation>
    <scope>NUCLEOTIDE SEQUENCE [LARGE SCALE GENOMIC DNA]</scope>
    <source>
        <strain evidence="4">JLT2012</strain>
    </source>
</reference>
<dbReference type="GO" id="GO:0009271">
    <property type="term" value="P:phage shock"/>
    <property type="evidence" value="ECO:0007669"/>
    <property type="project" value="InterPro"/>
</dbReference>
<dbReference type="RefSeq" id="WP_088710838.1">
    <property type="nucleotide sequence ID" value="NZ_NFZT01000001.1"/>
</dbReference>
<name>A0A219B140_9SPHN</name>
<keyword evidence="2" id="KW-0812">Transmembrane</keyword>
<evidence type="ECO:0000256" key="2">
    <source>
        <dbReference type="SAM" id="Phobius"/>
    </source>
</evidence>
<sequence length="100" mass="11939">MEELIPLAAIISLFVVLPAMILHHVTQWKKGRSISTDDEQLLDDLYHISQRLDDRIQSIERIMDVDNPDWRRLADRRDETDMLDQKIEDRERNTNIRRVS</sequence>
<gene>
    <name evidence="3" type="ORF">B5C34_00250</name>
</gene>
<evidence type="ECO:0000313" key="4">
    <source>
        <dbReference type="Proteomes" id="UP000198462"/>
    </source>
</evidence>
<dbReference type="EMBL" id="NFZT01000001">
    <property type="protein sequence ID" value="OWV32040.1"/>
    <property type="molecule type" value="Genomic_DNA"/>
</dbReference>
<evidence type="ECO:0000313" key="3">
    <source>
        <dbReference type="EMBL" id="OWV32040.1"/>
    </source>
</evidence>
<dbReference type="AlphaFoldDB" id="A0A219B140"/>